<sequence>MQKECEVIMIPISFPFENPPSEGSAIEVAEDILWMRLPLPMALDHVNVYAIRDGEGWCIVDTGYFTKRSQQIWESLLSGPLNGNPVTRVLVTHHHPDHIGMAGWFQTKLDTELISSRTAWMYGRMMILDNQKKWPKEVLDFYKSTGISEEMFSYWLSRGPRNFSDVCFPMPSGYTRIKDGDKIKIGKRKWHVRSGDGHAPEHITLWSLDDDVVIAGDQVLPGISSNIGVYPTEPLADPLTDWIDSCEKFKLIAKNEHFVLPGHKLPFLGLPTRLQQLIDNHNNSLPRLIEHLKTPQTAVGCFEILYKRKIGKGEYGLALVEAVAHLNHLFIAGKIQRRMNKNKVWMWFV</sequence>
<dbReference type="Pfam" id="PF00753">
    <property type="entry name" value="Lactamase_B"/>
    <property type="match status" value="1"/>
</dbReference>
<evidence type="ECO:0000313" key="2">
    <source>
        <dbReference type="EMBL" id="ADI20100.1"/>
    </source>
</evidence>
<dbReference type="InterPro" id="IPR036388">
    <property type="entry name" value="WH-like_DNA-bd_sf"/>
</dbReference>
<dbReference type="AlphaFoldDB" id="E0Y0A9"/>
<dbReference type="InterPro" id="IPR050662">
    <property type="entry name" value="Sec-metab_biosynth-thioest"/>
</dbReference>
<dbReference type="PANTHER" id="PTHR23131:SF4">
    <property type="entry name" value="METALLO-BETA-LACTAMASE SUPERFAMILY POTEIN"/>
    <property type="match status" value="1"/>
</dbReference>
<evidence type="ECO:0000259" key="1">
    <source>
        <dbReference type="SMART" id="SM00849"/>
    </source>
</evidence>
<dbReference type="EMBL" id="GU474938">
    <property type="protein sequence ID" value="ADI20100.1"/>
    <property type="molecule type" value="Genomic_DNA"/>
</dbReference>
<reference evidence="2" key="1">
    <citation type="journal article" date="2011" name="Environ. Microbiol.">
        <title>Time-series analyses of Monterey Bay coastal microbial picoplankton using a 'genome proxy' microarray.</title>
        <authorList>
            <person name="Rich V.I."/>
            <person name="Pham V.D."/>
            <person name="Eppley J."/>
            <person name="Shi Y."/>
            <person name="DeLong E.F."/>
        </authorList>
    </citation>
    <scope>NUCLEOTIDE SEQUENCE</scope>
</reference>
<dbReference type="InterPro" id="IPR001279">
    <property type="entry name" value="Metallo-B-lactamas"/>
</dbReference>
<dbReference type="InterPro" id="IPR048933">
    <property type="entry name" value="B_lactamase-like_C"/>
</dbReference>
<dbReference type="InterPro" id="IPR036866">
    <property type="entry name" value="RibonucZ/Hydroxyglut_hydro"/>
</dbReference>
<organism evidence="2">
    <name type="scientific">uncultured alpha proteobacterium EB080_L06A09</name>
    <dbReference type="NCBI Taxonomy" id="710794"/>
    <lineage>
        <taxon>Bacteria</taxon>
        <taxon>Pseudomonadati</taxon>
        <taxon>Pseudomonadota</taxon>
        <taxon>Alphaproteobacteria</taxon>
        <taxon>environmental samples</taxon>
    </lineage>
</organism>
<dbReference type="Gene3D" id="3.60.15.10">
    <property type="entry name" value="Ribonuclease Z/Hydroxyacylglutathione hydrolase-like"/>
    <property type="match status" value="1"/>
</dbReference>
<protein>
    <submittedName>
        <fullName evidence="2">Zn-dependent hydrolases, including glyoxylases</fullName>
    </submittedName>
</protein>
<dbReference type="Gene3D" id="1.10.10.10">
    <property type="entry name" value="Winged helix-like DNA-binding domain superfamily/Winged helix DNA-binding domain"/>
    <property type="match status" value="1"/>
</dbReference>
<name>E0Y0A9_9PROT</name>
<dbReference type="SMART" id="SM00849">
    <property type="entry name" value="Lactamase_B"/>
    <property type="match status" value="1"/>
</dbReference>
<accession>E0Y0A9</accession>
<dbReference type="GO" id="GO:0016787">
    <property type="term" value="F:hydrolase activity"/>
    <property type="evidence" value="ECO:0007669"/>
    <property type="project" value="UniProtKB-KW"/>
</dbReference>
<dbReference type="PANTHER" id="PTHR23131">
    <property type="entry name" value="ENDORIBONUCLEASE LACTB2"/>
    <property type="match status" value="1"/>
</dbReference>
<feature type="domain" description="Metallo-beta-lactamase" evidence="1">
    <location>
        <begin position="45"/>
        <end position="263"/>
    </location>
</feature>
<dbReference type="SUPFAM" id="SSF56281">
    <property type="entry name" value="Metallo-hydrolase/oxidoreductase"/>
    <property type="match status" value="1"/>
</dbReference>
<proteinExistence type="predicted"/>
<keyword evidence="2" id="KW-0378">Hydrolase</keyword>
<dbReference type="Pfam" id="PF21221">
    <property type="entry name" value="B_lactamase-like_C"/>
    <property type="match status" value="1"/>
</dbReference>